<keyword evidence="2" id="KW-0175">Coiled coil</keyword>
<dbReference type="PRINTS" id="PR01002">
    <property type="entry name" value="FLGFLGJ"/>
</dbReference>
<dbReference type="SMART" id="SM00047">
    <property type="entry name" value="LYZ2"/>
    <property type="match status" value="1"/>
</dbReference>
<reference evidence="4 5" key="1">
    <citation type="submission" date="2022-10" db="EMBL/GenBank/DDBJ databases">
        <title>Comparative genomic analysis of Cohnella hashimotonis sp. nov., isolated from the International Space Station.</title>
        <authorList>
            <person name="Simpson A."/>
            <person name="Venkateswaran K."/>
        </authorList>
    </citation>
    <scope>NUCLEOTIDE SEQUENCE [LARGE SCALE GENOMIC DNA]</scope>
    <source>
        <strain evidence="4 5">DSM 18997</strain>
    </source>
</reference>
<dbReference type="Proteomes" id="UP001153387">
    <property type="component" value="Unassembled WGS sequence"/>
</dbReference>
<organism evidence="4 5">
    <name type="scientific">Cohnella ginsengisoli</name>
    <dbReference type="NCBI Taxonomy" id="425004"/>
    <lineage>
        <taxon>Bacteria</taxon>
        <taxon>Bacillati</taxon>
        <taxon>Bacillota</taxon>
        <taxon>Bacilli</taxon>
        <taxon>Bacillales</taxon>
        <taxon>Paenibacillaceae</taxon>
        <taxon>Cohnella</taxon>
    </lineage>
</organism>
<dbReference type="PANTHER" id="PTHR33308:SF9">
    <property type="entry name" value="PEPTIDOGLYCAN HYDROLASE FLGJ"/>
    <property type="match status" value="1"/>
</dbReference>
<protein>
    <submittedName>
        <fullName evidence="4">Glucosaminidase domain-containing protein</fullName>
    </submittedName>
</protein>
<evidence type="ECO:0000313" key="5">
    <source>
        <dbReference type="Proteomes" id="UP001153387"/>
    </source>
</evidence>
<dbReference type="Pfam" id="PF01832">
    <property type="entry name" value="Glucosaminidase"/>
    <property type="match status" value="1"/>
</dbReference>
<gene>
    <name evidence="4" type="ORF">OMP38_04920</name>
</gene>
<sequence>MDRQTFFGLLGPHAQRARQEGSPLFPSVRLAQNLLETGGKIDEHYNLGGMKAGGGMPNQWWHGETYTSPTWEFINGKRVQVQQTWRAYDSVYDFYKDQDQLFGNARYARLRAAKTAAEQAEALQFSGYATDPAYCNKILQLIQRYGLMKYDDIEGEDAPMTKEEREQFEQLQNRVSEQTAQIKALADRLAQAENRQIIAEPPAWAAAAVQAAVEANLIDTPLGGSYDFYRVLTLLHRKKVDLNGKACDLSVLIANRSCRTA</sequence>
<dbReference type="EMBL" id="JAPDHZ010000002">
    <property type="protein sequence ID" value="MDG0790263.1"/>
    <property type="molecule type" value="Genomic_DNA"/>
</dbReference>
<dbReference type="Gene3D" id="1.10.530.10">
    <property type="match status" value="1"/>
</dbReference>
<accession>A0A9X4QL18</accession>
<name>A0A9X4QL18_9BACL</name>
<proteinExistence type="predicted"/>
<evidence type="ECO:0000259" key="3">
    <source>
        <dbReference type="SMART" id="SM00047"/>
    </source>
</evidence>
<dbReference type="Gene3D" id="4.10.80.30">
    <property type="entry name" value="DNA polymerase, domain 6"/>
    <property type="match status" value="1"/>
</dbReference>
<keyword evidence="5" id="KW-1185">Reference proteome</keyword>
<dbReference type="AlphaFoldDB" id="A0A9X4QL18"/>
<evidence type="ECO:0000256" key="2">
    <source>
        <dbReference type="SAM" id="Coils"/>
    </source>
</evidence>
<dbReference type="InterPro" id="IPR051056">
    <property type="entry name" value="Glycosyl_Hydrolase_73"/>
</dbReference>
<feature type="coiled-coil region" evidence="2">
    <location>
        <begin position="161"/>
        <end position="195"/>
    </location>
</feature>
<feature type="domain" description="Mannosyl-glycoprotein endo-beta-N-acetylglucosamidase-like" evidence="3">
    <location>
        <begin position="1"/>
        <end position="151"/>
    </location>
</feature>
<dbReference type="GO" id="GO:0004040">
    <property type="term" value="F:amidase activity"/>
    <property type="evidence" value="ECO:0007669"/>
    <property type="project" value="InterPro"/>
</dbReference>
<dbReference type="PANTHER" id="PTHR33308">
    <property type="entry name" value="PEPTIDOGLYCAN HYDROLASE FLGJ"/>
    <property type="match status" value="1"/>
</dbReference>
<evidence type="ECO:0000256" key="1">
    <source>
        <dbReference type="ARBA" id="ARBA00022801"/>
    </source>
</evidence>
<dbReference type="InterPro" id="IPR002901">
    <property type="entry name" value="MGlyc_endo_b_GlcNAc-like_dom"/>
</dbReference>
<dbReference type="RefSeq" id="WP_277564113.1">
    <property type="nucleotide sequence ID" value="NZ_JAPDHZ010000002.1"/>
</dbReference>
<keyword evidence="1" id="KW-0378">Hydrolase</keyword>
<comment type="caution">
    <text evidence="4">The sequence shown here is derived from an EMBL/GenBank/DDBJ whole genome shotgun (WGS) entry which is preliminary data.</text>
</comment>
<evidence type="ECO:0000313" key="4">
    <source>
        <dbReference type="EMBL" id="MDG0790263.1"/>
    </source>
</evidence>